<dbReference type="RefSeq" id="WP_307322399.1">
    <property type="nucleotide sequence ID" value="NZ_JAUSUG010000003.1"/>
</dbReference>
<sequence length="360" mass="42246">MTKEREKLNLIDTDIHERVSYEELLPYLENPWKRYITDCHWIQEKRMPYTQPAVAGVDRADARVPDGRPAGSDLGFMQKQLLDDVGHEFGILTGALDPSPSSMHGWYEMASALARAYNNWQIENWLEKDDRLYGSVHICANDVTEAVKEIERVGPHPKMVQVLLPIDDFMWGDPYYHPIYEAAQRHDLVIGMHHNEPPLYYGKWPRYFIEWHTLLPTSHMMQVTNMVFNGVFEKFPKLKLLMIEGGFTHMPHLMRKMDQQYKDLRHEVPWIKRMPSDIVREHIKFTTQPLEEMSKREFMQLIEQMGSEDLVCFSTDYPHWDYDSPFAALPPNLDEGLRRKIFSENARALYPKLPQSKGGN</sequence>
<dbReference type="SUPFAM" id="SSF51556">
    <property type="entry name" value="Metallo-dependent hydrolases"/>
    <property type="match status" value="1"/>
</dbReference>
<evidence type="ECO:0000313" key="4">
    <source>
        <dbReference type="Proteomes" id="UP001230005"/>
    </source>
</evidence>
<name>A0ABT9ZQP7_9BACI</name>
<dbReference type="Pfam" id="PF04909">
    <property type="entry name" value="Amidohydro_2"/>
    <property type="match status" value="1"/>
</dbReference>
<feature type="domain" description="Amidohydrolase-related" evidence="2">
    <location>
        <begin position="40"/>
        <end position="351"/>
    </location>
</feature>
<accession>A0ABT9ZQP7</accession>
<dbReference type="InterPro" id="IPR032465">
    <property type="entry name" value="ACMSD"/>
</dbReference>
<dbReference type="Proteomes" id="UP001230005">
    <property type="component" value="Unassembled WGS sequence"/>
</dbReference>
<keyword evidence="1" id="KW-0456">Lyase</keyword>
<evidence type="ECO:0000313" key="3">
    <source>
        <dbReference type="EMBL" id="MDQ0253566.1"/>
    </source>
</evidence>
<gene>
    <name evidence="3" type="ORF">J2S74_000938</name>
</gene>
<evidence type="ECO:0000259" key="2">
    <source>
        <dbReference type="Pfam" id="PF04909"/>
    </source>
</evidence>
<evidence type="ECO:0000256" key="1">
    <source>
        <dbReference type="ARBA" id="ARBA00023239"/>
    </source>
</evidence>
<dbReference type="InterPro" id="IPR032466">
    <property type="entry name" value="Metal_Hydrolase"/>
</dbReference>
<organism evidence="3 4">
    <name type="scientific">Evansella vedderi</name>
    <dbReference type="NCBI Taxonomy" id="38282"/>
    <lineage>
        <taxon>Bacteria</taxon>
        <taxon>Bacillati</taxon>
        <taxon>Bacillota</taxon>
        <taxon>Bacilli</taxon>
        <taxon>Bacillales</taxon>
        <taxon>Bacillaceae</taxon>
        <taxon>Evansella</taxon>
    </lineage>
</organism>
<dbReference type="EMBL" id="JAUSUG010000003">
    <property type="protein sequence ID" value="MDQ0253566.1"/>
    <property type="molecule type" value="Genomic_DNA"/>
</dbReference>
<comment type="caution">
    <text evidence="3">The sequence shown here is derived from an EMBL/GenBank/DDBJ whole genome shotgun (WGS) entry which is preliminary data.</text>
</comment>
<dbReference type="PANTHER" id="PTHR21240:SF28">
    <property type="entry name" value="ISO-OROTATE DECARBOXYLASE (EUROFUNG)"/>
    <property type="match status" value="1"/>
</dbReference>
<dbReference type="InterPro" id="IPR006680">
    <property type="entry name" value="Amidohydro-rel"/>
</dbReference>
<reference evidence="3 4" key="1">
    <citation type="submission" date="2023-07" db="EMBL/GenBank/DDBJ databases">
        <title>Genomic Encyclopedia of Type Strains, Phase IV (KMG-IV): sequencing the most valuable type-strain genomes for metagenomic binning, comparative biology and taxonomic classification.</title>
        <authorList>
            <person name="Goeker M."/>
        </authorList>
    </citation>
    <scope>NUCLEOTIDE SEQUENCE [LARGE SCALE GENOMIC DNA]</scope>
    <source>
        <strain evidence="3 4">DSM 9768</strain>
    </source>
</reference>
<keyword evidence="4" id="KW-1185">Reference proteome</keyword>
<protein>
    <submittedName>
        <fullName evidence="3">TIM-barrel fold metal-dependent hydrolase</fullName>
    </submittedName>
</protein>
<proteinExistence type="predicted"/>
<keyword evidence="3" id="KW-0378">Hydrolase</keyword>
<dbReference type="Gene3D" id="3.20.20.140">
    <property type="entry name" value="Metal-dependent hydrolases"/>
    <property type="match status" value="1"/>
</dbReference>
<dbReference type="PANTHER" id="PTHR21240">
    <property type="entry name" value="2-AMINO-3-CARBOXYLMUCONATE-6-SEMIALDEHYDE DECARBOXYLASE"/>
    <property type="match status" value="1"/>
</dbReference>
<dbReference type="GO" id="GO:0016787">
    <property type="term" value="F:hydrolase activity"/>
    <property type="evidence" value="ECO:0007669"/>
    <property type="project" value="UniProtKB-KW"/>
</dbReference>